<name>A0A6J5VQK0_PRUAR</name>
<feature type="region of interest" description="Disordered" evidence="1">
    <location>
        <begin position="1"/>
        <end position="78"/>
    </location>
</feature>
<feature type="compositionally biased region" description="Low complexity" evidence="1">
    <location>
        <begin position="43"/>
        <end position="62"/>
    </location>
</feature>
<dbReference type="AlphaFoldDB" id="A0A6J5VQK0"/>
<protein>
    <submittedName>
        <fullName evidence="2">Uncharacterized protein</fullName>
    </submittedName>
</protein>
<accession>A0A6J5VQK0</accession>
<dbReference type="EMBL" id="CAEKDK010000008">
    <property type="protein sequence ID" value="CAB4290114.1"/>
    <property type="molecule type" value="Genomic_DNA"/>
</dbReference>
<dbReference type="Proteomes" id="UP000507222">
    <property type="component" value="Unassembled WGS sequence"/>
</dbReference>
<proteinExistence type="predicted"/>
<evidence type="ECO:0000256" key="1">
    <source>
        <dbReference type="SAM" id="MobiDB-lite"/>
    </source>
</evidence>
<reference evidence="2 3" key="1">
    <citation type="submission" date="2020-05" db="EMBL/GenBank/DDBJ databases">
        <authorList>
            <person name="Campoy J."/>
            <person name="Schneeberger K."/>
            <person name="Spophaly S."/>
        </authorList>
    </citation>
    <scope>NUCLEOTIDE SEQUENCE [LARGE SCALE GENOMIC DNA]</scope>
    <source>
        <strain evidence="2">PruArmRojPasFocal</strain>
    </source>
</reference>
<evidence type="ECO:0000313" key="2">
    <source>
        <dbReference type="EMBL" id="CAB4290114.1"/>
    </source>
</evidence>
<evidence type="ECO:0000313" key="3">
    <source>
        <dbReference type="Proteomes" id="UP000507222"/>
    </source>
</evidence>
<organism evidence="2 3">
    <name type="scientific">Prunus armeniaca</name>
    <name type="common">Apricot</name>
    <name type="synonym">Armeniaca vulgaris</name>
    <dbReference type="NCBI Taxonomy" id="36596"/>
    <lineage>
        <taxon>Eukaryota</taxon>
        <taxon>Viridiplantae</taxon>
        <taxon>Streptophyta</taxon>
        <taxon>Embryophyta</taxon>
        <taxon>Tracheophyta</taxon>
        <taxon>Spermatophyta</taxon>
        <taxon>Magnoliopsida</taxon>
        <taxon>eudicotyledons</taxon>
        <taxon>Gunneridae</taxon>
        <taxon>Pentapetalae</taxon>
        <taxon>rosids</taxon>
        <taxon>fabids</taxon>
        <taxon>Rosales</taxon>
        <taxon>Rosaceae</taxon>
        <taxon>Amygdaloideae</taxon>
        <taxon>Amygdaleae</taxon>
        <taxon>Prunus</taxon>
    </lineage>
</organism>
<gene>
    <name evidence="2" type="ORF">CURHAP_LOCUS49972</name>
</gene>
<sequence length="93" mass="9248">MSETESNYSDSPRAFEGESVSESSTAGLGSADSEGAEGVRGAEVSTNSGSTSSVEVVEVNNSQPSTSGLRVGATEADASIADPKEGVLTMVTG</sequence>
<feature type="compositionally biased region" description="Polar residues" evidence="1">
    <location>
        <begin position="1"/>
        <end position="10"/>
    </location>
</feature>